<dbReference type="RefSeq" id="XP_012198274.1">
    <property type="nucleotide sequence ID" value="XM_012342884.1"/>
</dbReference>
<evidence type="ECO:0000256" key="2">
    <source>
        <dbReference type="ARBA" id="ARBA00022692"/>
    </source>
</evidence>
<evidence type="ECO:0000256" key="5">
    <source>
        <dbReference type="ARBA" id="ARBA00023136"/>
    </source>
</evidence>
<dbReference type="GO" id="GO:0098703">
    <property type="term" value="P:calcium ion import across plasma membrane"/>
    <property type="evidence" value="ECO:0007669"/>
    <property type="project" value="TreeGrafter"/>
</dbReference>
<dbReference type="InterPro" id="IPR005821">
    <property type="entry name" value="Ion_trans_dom"/>
</dbReference>
<evidence type="ECO:0000256" key="3">
    <source>
        <dbReference type="ARBA" id="ARBA00022737"/>
    </source>
</evidence>
<gene>
    <name evidence="9" type="ORF">SPRG_04285</name>
</gene>
<feature type="transmembrane region" description="Helical" evidence="7">
    <location>
        <begin position="6"/>
        <end position="29"/>
    </location>
</feature>
<dbReference type="PANTHER" id="PTHR10582:SF2">
    <property type="entry name" value="INACTIVE"/>
    <property type="match status" value="1"/>
</dbReference>
<evidence type="ECO:0000256" key="4">
    <source>
        <dbReference type="ARBA" id="ARBA00022989"/>
    </source>
</evidence>
<feature type="transmembrane region" description="Helical" evidence="7">
    <location>
        <begin position="150"/>
        <end position="176"/>
    </location>
</feature>
<evidence type="ECO:0000259" key="8">
    <source>
        <dbReference type="Pfam" id="PF00520"/>
    </source>
</evidence>
<dbReference type="Pfam" id="PF00520">
    <property type="entry name" value="Ion_trans"/>
    <property type="match status" value="1"/>
</dbReference>
<keyword evidence="3" id="KW-0677">Repeat</keyword>
<evidence type="ECO:0000256" key="1">
    <source>
        <dbReference type="ARBA" id="ARBA00004141"/>
    </source>
</evidence>
<organism evidence="9 10">
    <name type="scientific">Saprolegnia parasitica (strain CBS 223.65)</name>
    <dbReference type="NCBI Taxonomy" id="695850"/>
    <lineage>
        <taxon>Eukaryota</taxon>
        <taxon>Sar</taxon>
        <taxon>Stramenopiles</taxon>
        <taxon>Oomycota</taxon>
        <taxon>Saprolegniomycetes</taxon>
        <taxon>Saprolegniales</taxon>
        <taxon>Saprolegniaceae</taxon>
        <taxon>Saprolegnia</taxon>
    </lineage>
</organism>
<dbReference type="InterPro" id="IPR024862">
    <property type="entry name" value="TRPV"/>
</dbReference>
<feature type="transmembrane region" description="Helical" evidence="7">
    <location>
        <begin position="41"/>
        <end position="62"/>
    </location>
</feature>
<dbReference type="GO" id="GO:0005886">
    <property type="term" value="C:plasma membrane"/>
    <property type="evidence" value="ECO:0007669"/>
    <property type="project" value="TreeGrafter"/>
</dbReference>
<evidence type="ECO:0000313" key="9">
    <source>
        <dbReference type="EMBL" id="KDO31147.1"/>
    </source>
</evidence>
<evidence type="ECO:0000256" key="6">
    <source>
        <dbReference type="SAM" id="MobiDB-lite"/>
    </source>
</evidence>
<keyword evidence="5 7" id="KW-0472">Membrane</keyword>
<keyword evidence="4 7" id="KW-1133">Transmembrane helix</keyword>
<accession>A0A067CWI9</accession>
<dbReference type="AlphaFoldDB" id="A0A067CWI9"/>
<comment type="subcellular location">
    <subcellularLocation>
        <location evidence="1">Membrane</location>
        <topology evidence="1">Multi-pass membrane protein</topology>
    </subcellularLocation>
</comment>
<evidence type="ECO:0000256" key="7">
    <source>
        <dbReference type="SAM" id="Phobius"/>
    </source>
</evidence>
<keyword evidence="2 7" id="KW-0812">Transmembrane</keyword>
<feature type="transmembrane region" description="Helical" evidence="7">
    <location>
        <begin position="82"/>
        <end position="104"/>
    </location>
</feature>
<evidence type="ECO:0000313" key="10">
    <source>
        <dbReference type="Proteomes" id="UP000030745"/>
    </source>
</evidence>
<protein>
    <recommendedName>
        <fullName evidence="8">Ion transport domain-containing protein</fullName>
    </recommendedName>
</protein>
<dbReference type="EMBL" id="KK583199">
    <property type="protein sequence ID" value="KDO31147.1"/>
    <property type="molecule type" value="Genomic_DNA"/>
</dbReference>
<feature type="region of interest" description="Disordered" evidence="6">
    <location>
        <begin position="402"/>
        <end position="422"/>
    </location>
</feature>
<feature type="domain" description="Ion transport" evidence="8">
    <location>
        <begin position="7"/>
        <end position="182"/>
    </location>
</feature>
<feature type="compositionally biased region" description="Basic and acidic residues" evidence="6">
    <location>
        <begin position="406"/>
        <end position="422"/>
    </location>
</feature>
<name>A0A067CWI9_SAPPC</name>
<dbReference type="GeneID" id="24126744"/>
<dbReference type="VEuPathDB" id="FungiDB:SPRG_04285"/>
<dbReference type="Proteomes" id="UP000030745">
    <property type="component" value="Unassembled WGS sequence"/>
</dbReference>
<dbReference type="OrthoDB" id="78684at2759"/>
<reference evidence="9 10" key="1">
    <citation type="journal article" date="2013" name="PLoS Genet.">
        <title>Distinctive expansion of potential virulence genes in the genome of the oomycete fish pathogen Saprolegnia parasitica.</title>
        <authorList>
            <person name="Jiang R.H."/>
            <person name="de Bruijn I."/>
            <person name="Haas B.J."/>
            <person name="Belmonte R."/>
            <person name="Lobach L."/>
            <person name="Christie J."/>
            <person name="van den Ackerveken G."/>
            <person name="Bottin A."/>
            <person name="Bulone V."/>
            <person name="Diaz-Moreno S.M."/>
            <person name="Dumas B."/>
            <person name="Fan L."/>
            <person name="Gaulin E."/>
            <person name="Govers F."/>
            <person name="Grenville-Briggs L.J."/>
            <person name="Horner N.R."/>
            <person name="Levin J.Z."/>
            <person name="Mammella M."/>
            <person name="Meijer H.J."/>
            <person name="Morris P."/>
            <person name="Nusbaum C."/>
            <person name="Oome S."/>
            <person name="Phillips A.J."/>
            <person name="van Rooyen D."/>
            <person name="Rzeszutek E."/>
            <person name="Saraiva M."/>
            <person name="Secombes C.J."/>
            <person name="Seidl M.F."/>
            <person name="Snel B."/>
            <person name="Stassen J.H."/>
            <person name="Sykes S."/>
            <person name="Tripathy S."/>
            <person name="van den Berg H."/>
            <person name="Vega-Arreguin J.C."/>
            <person name="Wawra S."/>
            <person name="Young S.K."/>
            <person name="Zeng Q."/>
            <person name="Dieguez-Uribeondo J."/>
            <person name="Russ C."/>
            <person name="Tyler B.M."/>
            <person name="van West P."/>
        </authorList>
    </citation>
    <scope>NUCLEOTIDE SEQUENCE [LARGE SCALE GENOMIC DNA]</scope>
    <source>
        <strain evidence="9 10">CBS 223.65</strain>
    </source>
</reference>
<keyword evidence="10" id="KW-1185">Reference proteome</keyword>
<dbReference type="PANTHER" id="PTHR10582">
    <property type="entry name" value="TRANSIENT RECEPTOR POTENTIAL ION CHANNEL PROTEIN"/>
    <property type="match status" value="1"/>
</dbReference>
<dbReference type="KEGG" id="spar:SPRG_04285"/>
<sequence>MHGDRRQYFAATINVVQLVNYGLILGLFVPMKLRWIPAADIVQVGVGAIFNLVLWVLSLQFLEVVSSASYLLPMMARLFGDIWNFFLIFGIFQCGLTLIFYQLFVLTSDAAFSSLGQSFLSTYFVMFGQVPLDALRAYDDVSDSYAATMYTGLAILMMLHSAIVVVILLNVLLALMNQTVTSGLEKARTQALISYARCILRLEITMNLGENDVRHLTHDVDSDGKLVLHRIFTERVRKTELGLTTDQVDALLVTTNDCVAWMEQMDDLDKVVNDQFDFIRDGLAHVAHFTKIEVLPVFRDEICVLEEARAKMQEVIDMARRSRGQFRDEVLYKLRERSAKVLRLYTAKLRSVWRRSDDTDDMDSHDQCMLLFQLNQHATLDDLLATMTKTIMAAVSKEVTTTTECVKNDKTTGNERETGWKP</sequence>
<proteinExistence type="predicted"/>
<dbReference type="GO" id="GO:0005216">
    <property type="term" value="F:monoatomic ion channel activity"/>
    <property type="evidence" value="ECO:0007669"/>
    <property type="project" value="InterPro"/>
</dbReference>